<organism evidence="1 2">
    <name type="scientific">Wolfiporia cocos (strain MD-104)</name>
    <name type="common">Brown rot fungus</name>
    <dbReference type="NCBI Taxonomy" id="742152"/>
    <lineage>
        <taxon>Eukaryota</taxon>
        <taxon>Fungi</taxon>
        <taxon>Dikarya</taxon>
        <taxon>Basidiomycota</taxon>
        <taxon>Agaricomycotina</taxon>
        <taxon>Agaricomycetes</taxon>
        <taxon>Polyporales</taxon>
        <taxon>Phaeolaceae</taxon>
        <taxon>Wolfiporia</taxon>
    </lineage>
</organism>
<dbReference type="Proteomes" id="UP000218811">
    <property type="component" value="Unassembled WGS sequence"/>
</dbReference>
<evidence type="ECO:0000313" key="1">
    <source>
        <dbReference type="EMBL" id="PCH39522.1"/>
    </source>
</evidence>
<dbReference type="AlphaFoldDB" id="A0A2H3JB91"/>
<name>A0A2H3JB91_WOLCO</name>
<gene>
    <name evidence="1" type="ORF">WOLCODRAFT_159114</name>
</gene>
<reference evidence="1 2" key="1">
    <citation type="journal article" date="2012" name="Science">
        <title>The Paleozoic origin of enzymatic lignin decomposition reconstructed from 31 fungal genomes.</title>
        <authorList>
            <person name="Floudas D."/>
            <person name="Binder M."/>
            <person name="Riley R."/>
            <person name="Barry K."/>
            <person name="Blanchette R.A."/>
            <person name="Henrissat B."/>
            <person name="Martinez A.T."/>
            <person name="Otillar R."/>
            <person name="Spatafora J.W."/>
            <person name="Yadav J.S."/>
            <person name="Aerts A."/>
            <person name="Benoit I."/>
            <person name="Boyd A."/>
            <person name="Carlson A."/>
            <person name="Copeland A."/>
            <person name="Coutinho P.M."/>
            <person name="de Vries R.P."/>
            <person name="Ferreira P."/>
            <person name="Findley K."/>
            <person name="Foster B."/>
            <person name="Gaskell J."/>
            <person name="Glotzer D."/>
            <person name="Gorecki P."/>
            <person name="Heitman J."/>
            <person name="Hesse C."/>
            <person name="Hori C."/>
            <person name="Igarashi K."/>
            <person name="Jurgens J.A."/>
            <person name="Kallen N."/>
            <person name="Kersten P."/>
            <person name="Kohler A."/>
            <person name="Kuees U."/>
            <person name="Kumar T.K.A."/>
            <person name="Kuo A."/>
            <person name="LaButti K."/>
            <person name="Larrondo L.F."/>
            <person name="Lindquist E."/>
            <person name="Ling A."/>
            <person name="Lombard V."/>
            <person name="Lucas S."/>
            <person name="Lundell T."/>
            <person name="Martin R."/>
            <person name="McLaughlin D.J."/>
            <person name="Morgenstern I."/>
            <person name="Morin E."/>
            <person name="Murat C."/>
            <person name="Nagy L.G."/>
            <person name="Nolan M."/>
            <person name="Ohm R.A."/>
            <person name="Patyshakuliyeva A."/>
            <person name="Rokas A."/>
            <person name="Ruiz-Duenas F.J."/>
            <person name="Sabat G."/>
            <person name="Salamov A."/>
            <person name="Samejima M."/>
            <person name="Schmutz J."/>
            <person name="Slot J.C."/>
            <person name="St John F."/>
            <person name="Stenlid J."/>
            <person name="Sun H."/>
            <person name="Sun S."/>
            <person name="Syed K."/>
            <person name="Tsang A."/>
            <person name="Wiebenga A."/>
            <person name="Young D."/>
            <person name="Pisabarro A."/>
            <person name="Eastwood D.C."/>
            <person name="Martin F."/>
            <person name="Cullen D."/>
            <person name="Grigoriev I.V."/>
            <person name="Hibbett D.S."/>
        </authorList>
    </citation>
    <scope>NUCLEOTIDE SEQUENCE [LARGE SCALE GENOMIC DNA]</scope>
    <source>
        <strain evidence="1 2">MD-104</strain>
    </source>
</reference>
<dbReference type="EMBL" id="KB468009">
    <property type="protein sequence ID" value="PCH39522.1"/>
    <property type="molecule type" value="Genomic_DNA"/>
</dbReference>
<protein>
    <submittedName>
        <fullName evidence="1">Uncharacterized protein</fullName>
    </submittedName>
</protein>
<proteinExistence type="predicted"/>
<evidence type="ECO:0000313" key="2">
    <source>
        <dbReference type="Proteomes" id="UP000218811"/>
    </source>
</evidence>
<accession>A0A2H3JB91</accession>
<keyword evidence="2" id="KW-1185">Reference proteome</keyword>
<sequence>MSLSPEQLRQAHISVNHDLLSIISWRCESALRALQPSTQDHLVRWENGLKTELTAARNVLGELMLAGESVRIPPTIKAIADATIWSEEPHIDIAAIVILKTTTLSENLLGLAQEHAWWTWKQDQGADAPRWWTDPQHASGWGNEGSASPVQSTNYRQTINLISEDLAALAATEVAEVTEVTRVAEVAKVVEVAKVAEVAMVSEVARVVEVMEVVKVAEVAVSIKYQFTYQP</sequence>